<evidence type="ECO:0000313" key="2">
    <source>
        <dbReference type="EMBL" id="QQP89666.1"/>
    </source>
</evidence>
<keyword evidence="1" id="KW-0175">Coiled coil</keyword>
<dbReference type="RefSeq" id="WP_201076163.1">
    <property type="nucleotide sequence ID" value="NZ_CP067420.1"/>
</dbReference>
<accession>A0ABX7B5Q4</accession>
<dbReference type="Proteomes" id="UP000595197">
    <property type="component" value="Chromosome"/>
</dbReference>
<feature type="coiled-coil region" evidence="1">
    <location>
        <begin position="9"/>
        <end position="43"/>
    </location>
</feature>
<name>A0ABX7B5Q4_9PROT</name>
<dbReference type="EMBL" id="CP067420">
    <property type="protein sequence ID" value="QQP89666.1"/>
    <property type="molecule type" value="Genomic_DNA"/>
</dbReference>
<keyword evidence="3" id="KW-1185">Reference proteome</keyword>
<evidence type="ECO:0000313" key="3">
    <source>
        <dbReference type="Proteomes" id="UP000595197"/>
    </source>
</evidence>
<organism evidence="2 3">
    <name type="scientific">Skermanella cutis</name>
    <dbReference type="NCBI Taxonomy" id="2775420"/>
    <lineage>
        <taxon>Bacteria</taxon>
        <taxon>Pseudomonadati</taxon>
        <taxon>Pseudomonadota</taxon>
        <taxon>Alphaproteobacteria</taxon>
        <taxon>Rhodospirillales</taxon>
        <taxon>Azospirillaceae</taxon>
        <taxon>Skermanella</taxon>
    </lineage>
</organism>
<protein>
    <submittedName>
        <fullName evidence="2">Uncharacterized protein</fullName>
    </submittedName>
</protein>
<evidence type="ECO:0000256" key="1">
    <source>
        <dbReference type="SAM" id="Coils"/>
    </source>
</evidence>
<sequence>MDQEAKDLLTALLGKLVGIESQVDELRREAAEIKAGIARWERDGSVIRETLETTNQQLLGRIEQLTYHYERLVGVRPIAAE</sequence>
<proteinExistence type="predicted"/>
<gene>
    <name evidence="2" type="ORF">IGS68_27505</name>
</gene>
<reference evidence="2" key="1">
    <citation type="submission" date="2021-02" db="EMBL/GenBank/DDBJ databases">
        <title>Skermanella TT6 skin isolate.</title>
        <authorList>
            <person name="Lee K."/>
            <person name="Ganzorig M."/>
        </authorList>
    </citation>
    <scope>NUCLEOTIDE SEQUENCE</scope>
    <source>
        <strain evidence="2">TT6</strain>
    </source>
</reference>